<gene>
    <name evidence="3" type="primary">LOC118477906</name>
</gene>
<reference evidence="3" key="1">
    <citation type="submission" date="2025-08" db="UniProtKB">
        <authorList>
            <consortium name="RefSeq"/>
        </authorList>
    </citation>
    <scope>IDENTIFICATION</scope>
</reference>
<protein>
    <submittedName>
        <fullName evidence="3">Protein FAM135A-like</fullName>
    </submittedName>
</protein>
<evidence type="ECO:0000313" key="3">
    <source>
        <dbReference type="RefSeq" id="XP_035826447.1"/>
    </source>
</evidence>
<accession>A0ABM1VVK5</accession>
<proteinExistence type="predicted"/>
<name>A0ABM1VVK5_APLCA</name>
<evidence type="ECO:0000313" key="2">
    <source>
        <dbReference type="Proteomes" id="UP000694888"/>
    </source>
</evidence>
<sequence>MSSTSYTVSSPAAAADTKDGKATHDEMGELQATIEISVELNRFYNVDLFQRGHYQIQTVLKTPPKSPARVEISDNKVNAQQGECLMGFSCVVK</sequence>
<keyword evidence="2" id="KW-1185">Reference proteome</keyword>
<feature type="region of interest" description="Disordered" evidence="1">
    <location>
        <begin position="1"/>
        <end position="24"/>
    </location>
</feature>
<dbReference type="Proteomes" id="UP000694888">
    <property type="component" value="Unplaced"/>
</dbReference>
<organism evidence="2 3">
    <name type="scientific">Aplysia californica</name>
    <name type="common">California sea hare</name>
    <dbReference type="NCBI Taxonomy" id="6500"/>
    <lineage>
        <taxon>Eukaryota</taxon>
        <taxon>Metazoa</taxon>
        <taxon>Spiralia</taxon>
        <taxon>Lophotrochozoa</taxon>
        <taxon>Mollusca</taxon>
        <taxon>Gastropoda</taxon>
        <taxon>Heterobranchia</taxon>
        <taxon>Euthyneura</taxon>
        <taxon>Tectipleura</taxon>
        <taxon>Aplysiida</taxon>
        <taxon>Aplysioidea</taxon>
        <taxon>Aplysiidae</taxon>
        <taxon>Aplysia</taxon>
    </lineage>
</organism>
<dbReference type="GeneID" id="118477906"/>
<dbReference type="RefSeq" id="XP_035826447.1">
    <property type="nucleotide sequence ID" value="XM_035970554.1"/>
</dbReference>
<evidence type="ECO:0000256" key="1">
    <source>
        <dbReference type="SAM" id="MobiDB-lite"/>
    </source>
</evidence>
<feature type="compositionally biased region" description="Polar residues" evidence="1">
    <location>
        <begin position="1"/>
        <end position="10"/>
    </location>
</feature>